<feature type="compositionally biased region" description="Low complexity" evidence="1">
    <location>
        <begin position="286"/>
        <end position="297"/>
    </location>
</feature>
<feature type="region of interest" description="Disordered" evidence="1">
    <location>
        <begin position="803"/>
        <end position="931"/>
    </location>
</feature>
<feature type="region of interest" description="Disordered" evidence="1">
    <location>
        <begin position="1067"/>
        <end position="1096"/>
    </location>
</feature>
<feature type="compositionally biased region" description="Acidic residues" evidence="1">
    <location>
        <begin position="17"/>
        <end position="26"/>
    </location>
</feature>
<feature type="compositionally biased region" description="Acidic residues" evidence="1">
    <location>
        <begin position="742"/>
        <end position="751"/>
    </location>
</feature>
<feature type="compositionally biased region" description="Low complexity" evidence="1">
    <location>
        <begin position="1251"/>
        <end position="1263"/>
    </location>
</feature>
<dbReference type="OrthoDB" id="2554322at2759"/>
<feature type="compositionally biased region" description="Basic residues" evidence="1">
    <location>
        <begin position="230"/>
        <end position="241"/>
    </location>
</feature>
<feature type="compositionally biased region" description="Low complexity" evidence="1">
    <location>
        <begin position="1308"/>
        <end position="1325"/>
    </location>
</feature>
<feature type="compositionally biased region" description="Low complexity" evidence="1">
    <location>
        <begin position="907"/>
        <end position="919"/>
    </location>
</feature>
<feature type="compositionally biased region" description="Polar residues" evidence="1">
    <location>
        <begin position="555"/>
        <end position="572"/>
    </location>
</feature>
<dbReference type="Proteomes" id="UP000059188">
    <property type="component" value="Unassembled WGS sequence"/>
</dbReference>
<accession>A0A0B7F9F6</accession>
<sequence length="1503" mass="160439">MSLAATRPQEPFSPGSEEAENWDDDFLFQAEDSPAKPQSRRKDGPSRPADRRWSGQSQTDTLAWDEELEREEAEHPSSVGSSSLGQTTGATAAVDLSRWAEGDEEDDAEFGFATRRESEYVPEDTVSPLPVFPHNSVAPNTLPSPTKRARAHSPSHSSTSTSRSVSARSSPLMPTRQVPGSPAMSLFSTSTSTAQPYTPSLAGSTAHLRHTRSREASSPVGSFVPAQPRVPRRRLRKKSRPARPGDIAEDEPPTSYVMREPSPQGLGLAMDEEASWSEGSSPQERTPSPVQSPVASPSSPPTKSPLLSRIGSLKNRLNRRPKPTSTPPSSTAPTTPGRTRAVPTRTSTTPQTPRPRAPSWFRPSQSSSPEDQAPTLTHRRSKEPFWKNVGSFSSGKSPVDPSEGEDHESTVKKPPRKSKTGPPMDVFPQDEQGDVPSLPAGPSSPTPTPARLPKGRRPMSMGIPNRPSAPAANWGVSSLGRGTGLGWVSAMNMNDAEEKEKENSILRSLRKLSGPHGRKRSGDGIPRVPSSSAGTSSSRVPSSSNMSSRRPSLSTTGVARTASMSSPSTTAKAQPMLKSASAIVLSTPRHQPSKEFNPAGSVFTLPIAMDEHEYEHEHDTEHGPATIRPSLALERPSLTVEPPEVESPREVSFDRPGLSLDLRPLTPNSSPASPLVATRPLTPQLSGSRPVTPHSIKPPFQSPAFQSTPQGARVMTPYSARPSSPLATRNPTTPLNRTQELTPEEEDEFLDGLEPVPEGDISRYNALDESAQQDWLDAVAALPTPEPDFSTPPKRVTPLAQYEDETTGRVSMSSNSNGRPSFSSMGRKSSSTESGYRHSNSISSRSKMHRKSSSLLAHGHTKSVSEPNRLVGDLLPPIELQPPSPPQTLSSGSMSLIGGMKHSRIGSSTSPMGHSSSLSRAATQPGGPIDGNVLRRNSLSDLKIPARISKAQSGLKSNLGMVREFAACIEREFSIYFLGILANGRLEIRGLQSMYRNLLADLRYAIENGEPLSPVLFPPASRSSATSATLVRVPSRDIGRVTDKLNTIDDRYSLWWECADILVELGGGSSGNNRDGSDKPSGTEESSKNGSTKSRERAITLAGNQAAPAVEPQAKKDQWYKDRGELSPRQLQILREMLSTPNPSLLHVPASGGYLNALHPGGTASAITLPSSSGSSHVQGPKVDSKQKPTGKIRRASRAGITGIRDLLKYLNLKKLGSSDGSKLGADSKSQLNLGLGLGLGSHSRVNLPQAAQSQLNLASSSQTHLPRPSFGSRSHGPAGANKSSPRRPSLASIFRLNGAGRSKSKGRVVSSSSASKDPTPSTSAAEDDLDESDWDRMDSASDLDLRGKIPDELFAKEEKDATLRGRKSGSGGRVSNAGRPPVPALPAEFAKSTISLMPIPSEEVQHTIPQVRKASGGKRPPIALASGSDTKQVEPGLRSAPINPEGIVMGGPMGAGVEGRLALTPETIKPLLEYAREVIARLGACVNELRELGAVDPDKLTA</sequence>
<feature type="region of interest" description="Disordered" evidence="1">
    <location>
        <begin position="1166"/>
        <end position="1198"/>
    </location>
</feature>
<proteinExistence type="predicted"/>
<organism evidence="2 3">
    <name type="scientific">Thanatephorus cucumeris (strain AG1-IB / isolate 7/3/14)</name>
    <name type="common">Lettuce bottom rot fungus</name>
    <name type="synonym">Rhizoctonia solani</name>
    <dbReference type="NCBI Taxonomy" id="1108050"/>
    <lineage>
        <taxon>Eukaryota</taxon>
        <taxon>Fungi</taxon>
        <taxon>Dikarya</taxon>
        <taxon>Basidiomycota</taxon>
        <taxon>Agaricomycotina</taxon>
        <taxon>Agaricomycetes</taxon>
        <taxon>Cantharellales</taxon>
        <taxon>Ceratobasidiaceae</taxon>
        <taxon>Rhizoctonia</taxon>
        <taxon>Rhizoctonia solani AG-1</taxon>
    </lineage>
</organism>
<keyword evidence="3" id="KW-1185">Reference proteome</keyword>
<evidence type="ECO:0000313" key="3">
    <source>
        <dbReference type="Proteomes" id="UP000059188"/>
    </source>
</evidence>
<feature type="compositionally biased region" description="Basic and acidic residues" evidence="1">
    <location>
        <begin position="613"/>
        <end position="622"/>
    </location>
</feature>
<evidence type="ECO:0000256" key="1">
    <source>
        <dbReference type="SAM" id="MobiDB-lite"/>
    </source>
</evidence>
<feature type="compositionally biased region" description="Low complexity" evidence="1">
    <location>
        <begin position="154"/>
        <end position="171"/>
    </location>
</feature>
<gene>
    <name evidence="2" type="ORF">RSOLAG1IB_05940</name>
</gene>
<feature type="region of interest" description="Disordered" evidence="1">
    <location>
        <begin position="1"/>
        <end position="575"/>
    </location>
</feature>
<feature type="compositionally biased region" description="Low complexity" evidence="1">
    <location>
        <begin position="811"/>
        <end position="825"/>
    </location>
</feature>
<feature type="region of interest" description="Disordered" evidence="1">
    <location>
        <begin position="1102"/>
        <end position="1121"/>
    </location>
</feature>
<feature type="region of interest" description="Disordered" evidence="1">
    <location>
        <begin position="1251"/>
        <end position="1337"/>
    </location>
</feature>
<feature type="compositionally biased region" description="Basic and acidic residues" evidence="1">
    <location>
        <begin position="1075"/>
        <end position="1096"/>
    </location>
</feature>
<feature type="region of interest" description="Disordered" evidence="1">
    <location>
        <begin position="1411"/>
        <end position="1446"/>
    </location>
</feature>
<feature type="compositionally biased region" description="Polar residues" evidence="1">
    <location>
        <begin position="186"/>
        <end position="203"/>
    </location>
</feature>
<reference evidence="2 3" key="1">
    <citation type="submission" date="2014-11" db="EMBL/GenBank/DDBJ databases">
        <authorList>
            <person name="Wibberg Daniel"/>
        </authorList>
    </citation>
    <scope>NUCLEOTIDE SEQUENCE [LARGE SCALE GENOMIC DNA]</scope>
    <source>
        <strain evidence="2">Rhizoctonia solani AG1-IB 7/3/14</strain>
    </source>
</reference>
<feature type="compositionally biased region" description="Basic and acidic residues" evidence="1">
    <location>
        <begin position="40"/>
        <end position="53"/>
    </location>
</feature>
<feature type="compositionally biased region" description="Polar residues" evidence="1">
    <location>
        <begin position="1166"/>
        <end position="1178"/>
    </location>
</feature>
<feature type="compositionally biased region" description="Low complexity" evidence="1">
    <location>
        <begin position="327"/>
        <end position="351"/>
    </location>
</feature>
<feature type="compositionally biased region" description="Polar residues" evidence="1">
    <location>
        <begin position="721"/>
        <end position="741"/>
    </location>
</feature>
<feature type="compositionally biased region" description="Low complexity" evidence="1">
    <location>
        <begin position="887"/>
        <end position="900"/>
    </location>
</feature>
<feature type="region of interest" description="Disordered" evidence="1">
    <location>
        <begin position="613"/>
        <end position="760"/>
    </location>
</feature>
<name>A0A0B7F9F6_THACB</name>
<feature type="region of interest" description="Disordered" evidence="1">
    <location>
        <begin position="1357"/>
        <end position="1384"/>
    </location>
</feature>
<evidence type="ECO:0000313" key="2">
    <source>
        <dbReference type="EMBL" id="CEL52872.1"/>
    </source>
</evidence>
<feature type="compositionally biased region" description="Low complexity" evidence="1">
    <location>
        <begin position="526"/>
        <end position="554"/>
    </location>
</feature>
<feature type="compositionally biased region" description="Polar residues" evidence="1">
    <location>
        <begin position="78"/>
        <end position="90"/>
    </location>
</feature>
<feature type="compositionally biased region" description="Polar residues" evidence="1">
    <location>
        <begin position="826"/>
        <end position="840"/>
    </location>
</feature>
<dbReference type="EMBL" id="LN679110">
    <property type="protein sequence ID" value="CEL52872.1"/>
    <property type="molecule type" value="Genomic_DNA"/>
</dbReference>
<protein>
    <submittedName>
        <fullName evidence="2">GA28568 gene product from transcript GA28568-RA</fullName>
    </submittedName>
</protein>